<sequence length="78" mass="8418">MTTAAPTRIDILRAAQVGDTIPVEVINRVDPLYGQTLDATVTKITGPSNFGITEIWWEVEGAVDHMGTPRLGAEAVRL</sequence>
<reference evidence="1 2" key="1">
    <citation type="submission" date="2019-06" db="EMBL/GenBank/DDBJ databases">
        <authorList>
            <person name="Austin C.R."/>
            <person name="Baumgardner C.A."/>
            <person name="Baysinger H.J."/>
            <person name="David A.M."/>
            <person name="Folse N.B."/>
            <person name="Gammon C.A."/>
            <person name="Garcia V.M."/>
            <person name="Gobble C.S."/>
            <person name="Herold B.N."/>
            <person name="Huamancondor M.S."/>
            <person name="Matheson G.R."/>
            <person name="Mondragon I."/>
            <person name="Nemes S.A."/>
            <person name="Neri L.M."/>
            <person name="Renaud V.D."/>
            <person name="Rigsbee E.A."/>
            <person name="Rockette B.M."/>
            <person name="Santiago M.R."/>
            <person name="Savage M.D."/>
            <person name="Simpson J.M."/>
            <person name="Slentz J.N."/>
            <person name="Spencer B.G."/>
            <person name="White D.J."/>
            <person name="Yarboro C.B."/>
            <person name="Anderson E.L."/>
            <person name="Wallen J.R."/>
            <person name="Gainey M.D."/>
            <person name="Garlena R.A."/>
            <person name="Russell D.A."/>
            <person name="Pope W.H."/>
            <person name="Jacobs-Sera D."/>
            <person name="Hatfull G.F."/>
        </authorList>
    </citation>
    <scope>NUCLEOTIDE SEQUENCE [LARGE SCALE GENOMIC DNA]</scope>
</reference>
<evidence type="ECO:0000313" key="1">
    <source>
        <dbReference type="EMBL" id="QDP45485.1"/>
    </source>
</evidence>
<protein>
    <submittedName>
        <fullName evidence="1">Uncharacterized protein</fullName>
    </submittedName>
</protein>
<accession>A0A516KUX3</accession>
<proteinExistence type="predicted"/>
<keyword evidence="2" id="KW-1185">Reference proteome</keyword>
<gene>
    <name evidence="1" type="primary">1</name>
    <name evidence="1" type="ORF">SEA_FUZZBUSTER_1</name>
</gene>
<evidence type="ECO:0000313" key="2">
    <source>
        <dbReference type="Proteomes" id="UP000315280"/>
    </source>
</evidence>
<name>A0A516KUX3_9CAUD</name>
<dbReference type="EMBL" id="MN062720">
    <property type="protein sequence ID" value="QDP45485.1"/>
    <property type="molecule type" value="Genomic_DNA"/>
</dbReference>
<organism evidence="1 2">
    <name type="scientific">Microbacterium phage FuzzBuster</name>
    <dbReference type="NCBI Taxonomy" id="2590935"/>
    <lineage>
        <taxon>Viruses</taxon>
        <taxon>Duplodnaviria</taxon>
        <taxon>Heunggongvirae</taxon>
        <taxon>Uroviricota</taxon>
        <taxon>Caudoviricetes</taxon>
        <taxon>Hodgkinviridae</taxon>
        <taxon>Fuzzbustervirus</taxon>
        <taxon>Fuzzbustervirus fuzzbuster</taxon>
    </lineage>
</organism>
<dbReference type="Proteomes" id="UP000315280">
    <property type="component" value="Segment"/>
</dbReference>